<evidence type="ECO:0000313" key="2">
    <source>
        <dbReference type="Proteomes" id="UP000463051"/>
    </source>
</evidence>
<dbReference type="AlphaFoldDB" id="A0A7X2L0H0"/>
<evidence type="ECO:0000313" key="1">
    <source>
        <dbReference type="EMBL" id="MRN52329.1"/>
    </source>
</evidence>
<keyword evidence="2" id="KW-1185">Reference proteome</keyword>
<reference evidence="1 2" key="1">
    <citation type="submission" date="2019-11" db="EMBL/GenBank/DDBJ databases">
        <title>Paenibacillus monticola sp. nov., a novel PGPR strain isolated from mountain sample in China.</title>
        <authorList>
            <person name="Zhao Q."/>
            <person name="Li H.-P."/>
            <person name="Zhang J.-L."/>
        </authorList>
    </citation>
    <scope>NUCLEOTIDE SEQUENCE [LARGE SCALE GENOMIC DNA]</scope>
    <source>
        <strain evidence="1 2">LC-T2</strain>
    </source>
</reference>
<protein>
    <submittedName>
        <fullName evidence="1">Uncharacterized protein</fullName>
    </submittedName>
</protein>
<name>A0A7X2L0H0_9BACL</name>
<sequence>MSVSNESLIGDLIYVIEGYIAQTKIDSEGSLEIENSIELGVGEAVIYQDWYYDKRDDNISIMIKYKRTDNEECWSAIETYFVTEDVWIGLKNYFTEGK</sequence>
<dbReference type="EMBL" id="WJXB01000002">
    <property type="protein sequence ID" value="MRN52329.1"/>
    <property type="molecule type" value="Genomic_DNA"/>
</dbReference>
<proteinExistence type="predicted"/>
<gene>
    <name evidence="1" type="ORF">GJB61_04890</name>
</gene>
<dbReference type="RefSeq" id="WP_154117365.1">
    <property type="nucleotide sequence ID" value="NZ_WJXB01000002.1"/>
</dbReference>
<organism evidence="1 2">
    <name type="scientific">Paenibacillus monticola</name>
    <dbReference type="NCBI Taxonomy" id="2666075"/>
    <lineage>
        <taxon>Bacteria</taxon>
        <taxon>Bacillati</taxon>
        <taxon>Bacillota</taxon>
        <taxon>Bacilli</taxon>
        <taxon>Bacillales</taxon>
        <taxon>Paenibacillaceae</taxon>
        <taxon>Paenibacillus</taxon>
    </lineage>
</organism>
<dbReference type="Proteomes" id="UP000463051">
    <property type="component" value="Unassembled WGS sequence"/>
</dbReference>
<comment type="caution">
    <text evidence="1">The sequence shown here is derived from an EMBL/GenBank/DDBJ whole genome shotgun (WGS) entry which is preliminary data.</text>
</comment>
<accession>A0A7X2L0H0</accession>